<evidence type="ECO:0000313" key="3">
    <source>
        <dbReference type="EMBL" id="SFR74185.1"/>
    </source>
</evidence>
<keyword evidence="1 2" id="KW-0732">Signal</keyword>
<dbReference type="SUPFAM" id="SSF53850">
    <property type="entry name" value="Periplasmic binding protein-like II"/>
    <property type="match status" value="1"/>
</dbReference>
<dbReference type="AlphaFoldDB" id="A0A1I6J591"/>
<reference evidence="3 4" key="1">
    <citation type="submission" date="2016-10" db="EMBL/GenBank/DDBJ databases">
        <authorList>
            <person name="de Groot N.N."/>
        </authorList>
    </citation>
    <scope>NUCLEOTIDE SEQUENCE [LARGE SCALE GENOMIC DNA]</scope>
    <source>
        <strain evidence="3 4">F</strain>
    </source>
</reference>
<feature type="chain" id="PRO_5011476664" evidence="2">
    <location>
        <begin position="31"/>
        <end position="393"/>
    </location>
</feature>
<evidence type="ECO:0000313" key="4">
    <source>
        <dbReference type="Proteomes" id="UP000214760"/>
    </source>
</evidence>
<evidence type="ECO:0000256" key="1">
    <source>
        <dbReference type="ARBA" id="ARBA00022729"/>
    </source>
</evidence>
<accession>A0A1I6J591</accession>
<evidence type="ECO:0000256" key="2">
    <source>
        <dbReference type="SAM" id="SignalP"/>
    </source>
</evidence>
<dbReference type="Proteomes" id="UP000214760">
    <property type="component" value="Unassembled WGS sequence"/>
</dbReference>
<feature type="signal peptide" evidence="2">
    <location>
        <begin position="1"/>
        <end position="30"/>
    </location>
</feature>
<dbReference type="PANTHER" id="PTHR30006">
    <property type="entry name" value="THIAMINE-BINDING PERIPLASMIC PROTEIN-RELATED"/>
    <property type="match status" value="1"/>
</dbReference>
<dbReference type="Pfam" id="PF13343">
    <property type="entry name" value="SBP_bac_6"/>
    <property type="match status" value="1"/>
</dbReference>
<name>A0A1I6J591_9FIRM</name>
<proteinExistence type="predicted"/>
<dbReference type="EMBL" id="FOZC01000005">
    <property type="protein sequence ID" value="SFR74185.1"/>
    <property type="molecule type" value="Genomic_DNA"/>
</dbReference>
<dbReference type="RefSeq" id="WP_031475003.1">
    <property type="nucleotide sequence ID" value="NZ_FOZC01000005.1"/>
</dbReference>
<organism evidence="3 4">
    <name type="scientific">[Clostridium] aminophilum</name>
    <dbReference type="NCBI Taxonomy" id="1526"/>
    <lineage>
        <taxon>Bacteria</taxon>
        <taxon>Bacillati</taxon>
        <taxon>Bacillota</taxon>
        <taxon>Clostridia</taxon>
        <taxon>Lachnospirales</taxon>
        <taxon>Lachnospiraceae</taxon>
    </lineage>
</organism>
<sequence length="393" mass="42793">MNPISSFFRIFSVCISGTCLIILCVLTSCASPADSSSMAAGKDHLLVVHMPFPDRTYTPIIREFERRTGIWVETDTAEHADLILGGDSFLLRSEPGRYERIIPFSASPIVIVYNPRLIRMAPPNGWLSLFDAMWTGRIAYEDPSVSAVSMAALCAMAQSLSAESVEDPDALAAYGIGANPAGIASSWFHQLDRKTVPDADSVITSVTDGSCYAGITSEARALNAKWAGLDITIVYPAEGTSVHTSCTAIVKGCSHPENARKFEEFLQTDDVQRYLPDRIGSRSPYSAAEYLTSAYDQSDNSMLLHRETDDTSSLRIEPKLRPLSKIPLLRDHEEWSSGQWKTLLSAWLSASGDENMKRTGRPAVLSDHPGDYEGAADPAYISSGLLSSKGGVR</sequence>
<dbReference type="Gene3D" id="3.40.190.10">
    <property type="entry name" value="Periplasmic binding protein-like II"/>
    <property type="match status" value="2"/>
</dbReference>
<protein>
    <submittedName>
        <fullName evidence="3">ABC-type Fe3+ transport system, substrate-binding protein</fullName>
    </submittedName>
</protein>
<gene>
    <name evidence="3" type="ORF">SAMN02910262_01217</name>
</gene>